<dbReference type="AlphaFoldDB" id="A0AAV7RS70"/>
<proteinExistence type="predicted"/>
<keyword evidence="3" id="KW-1185">Reference proteome</keyword>
<feature type="compositionally biased region" description="Polar residues" evidence="1">
    <location>
        <begin position="109"/>
        <end position="118"/>
    </location>
</feature>
<dbReference type="Proteomes" id="UP001066276">
    <property type="component" value="Chromosome 5"/>
</dbReference>
<feature type="compositionally biased region" description="Low complexity" evidence="1">
    <location>
        <begin position="93"/>
        <end position="103"/>
    </location>
</feature>
<name>A0AAV7RS70_PLEWA</name>
<feature type="region of interest" description="Disordered" evidence="1">
    <location>
        <begin position="80"/>
        <end position="118"/>
    </location>
</feature>
<gene>
    <name evidence="2" type="ORF">NDU88_008383</name>
</gene>
<reference evidence="2" key="1">
    <citation type="journal article" date="2022" name="bioRxiv">
        <title>Sequencing and chromosome-scale assembly of the giantPleurodeles waltlgenome.</title>
        <authorList>
            <person name="Brown T."/>
            <person name="Elewa A."/>
            <person name="Iarovenko S."/>
            <person name="Subramanian E."/>
            <person name="Araus A.J."/>
            <person name="Petzold A."/>
            <person name="Susuki M."/>
            <person name="Suzuki K.-i.T."/>
            <person name="Hayashi T."/>
            <person name="Toyoda A."/>
            <person name="Oliveira C."/>
            <person name="Osipova E."/>
            <person name="Leigh N.D."/>
            <person name="Simon A."/>
            <person name="Yun M.H."/>
        </authorList>
    </citation>
    <scope>NUCLEOTIDE SEQUENCE</scope>
    <source>
        <strain evidence="2">20211129_DDA</strain>
        <tissue evidence="2">Liver</tissue>
    </source>
</reference>
<protein>
    <submittedName>
        <fullName evidence="2">Uncharacterized protein</fullName>
    </submittedName>
</protein>
<organism evidence="2 3">
    <name type="scientific">Pleurodeles waltl</name>
    <name type="common">Iberian ribbed newt</name>
    <dbReference type="NCBI Taxonomy" id="8319"/>
    <lineage>
        <taxon>Eukaryota</taxon>
        <taxon>Metazoa</taxon>
        <taxon>Chordata</taxon>
        <taxon>Craniata</taxon>
        <taxon>Vertebrata</taxon>
        <taxon>Euteleostomi</taxon>
        <taxon>Amphibia</taxon>
        <taxon>Batrachia</taxon>
        <taxon>Caudata</taxon>
        <taxon>Salamandroidea</taxon>
        <taxon>Salamandridae</taxon>
        <taxon>Pleurodelinae</taxon>
        <taxon>Pleurodeles</taxon>
    </lineage>
</organism>
<dbReference type="EMBL" id="JANPWB010000009">
    <property type="protein sequence ID" value="KAJ1155654.1"/>
    <property type="molecule type" value="Genomic_DNA"/>
</dbReference>
<evidence type="ECO:0000256" key="1">
    <source>
        <dbReference type="SAM" id="MobiDB-lite"/>
    </source>
</evidence>
<sequence>MLQDDTAVLGGPALFSCRVFFCNPASRAGRVSQSGCRARGSNNLEALCVFCALVLPRSFLVQAGLQAVMAPKSVRVSQVKLGTQDRRLSLPPSRGGTSRSGSNGSTGGQATTRTEGKR</sequence>
<accession>A0AAV7RS70</accession>
<evidence type="ECO:0000313" key="2">
    <source>
        <dbReference type="EMBL" id="KAJ1155654.1"/>
    </source>
</evidence>
<evidence type="ECO:0000313" key="3">
    <source>
        <dbReference type="Proteomes" id="UP001066276"/>
    </source>
</evidence>
<comment type="caution">
    <text evidence="2">The sequence shown here is derived from an EMBL/GenBank/DDBJ whole genome shotgun (WGS) entry which is preliminary data.</text>
</comment>